<organism evidence="1 2">
    <name type="scientific">Fistulina hepatica ATCC 64428</name>
    <dbReference type="NCBI Taxonomy" id="1128425"/>
    <lineage>
        <taxon>Eukaryota</taxon>
        <taxon>Fungi</taxon>
        <taxon>Dikarya</taxon>
        <taxon>Basidiomycota</taxon>
        <taxon>Agaricomycotina</taxon>
        <taxon>Agaricomycetes</taxon>
        <taxon>Agaricomycetidae</taxon>
        <taxon>Agaricales</taxon>
        <taxon>Fistulinaceae</taxon>
        <taxon>Fistulina</taxon>
    </lineage>
</organism>
<keyword evidence="2" id="KW-1185">Reference proteome</keyword>
<dbReference type="Gene3D" id="2.30.110.10">
    <property type="entry name" value="Electron Transport, Fmn-binding Protein, Chain A"/>
    <property type="match status" value="1"/>
</dbReference>
<dbReference type="Proteomes" id="UP000054144">
    <property type="component" value="Unassembled WGS sequence"/>
</dbReference>
<dbReference type="SUPFAM" id="SSF50475">
    <property type="entry name" value="FMN-binding split barrel"/>
    <property type="match status" value="1"/>
</dbReference>
<protein>
    <submittedName>
        <fullName evidence="1">Uncharacterized protein</fullName>
    </submittedName>
</protein>
<reference evidence="1 2" key="1">
    <citation type="journal article" date="2015" name="Fungal Genet. Biol.">
        <title>Evolution of novel wood decay mechanisms in Agaricales revealed by the genome sequences of Fistulina hepatica and Cylindrobasidium torrendii.</title>
        <authorList>
            <person name="Floudas D."/>
            <person name="Held B.W."/>
            <person name="Riley R."/>
            <person name="Nagy L.G."/>
            <person name="Koehler G."/>
            <person name="Ransdell A.S."/>
            <person name="Younus H."/>
            <person name="Chow J."/>
            <person name="Chiniquy J."/>
            <person name="Lipzen A."/>
            <person name="Tritt A."/>
            <person name="Sun H."/>
            <person name="Haridas S."/>
            <person name="LaButti K."/>
            <person name="Ohm R.A."/>
            <person name="Kues U."/>
            <person name="Blanchette R.A."/>
            <person name="Grigoriev I.V."/>
            <person name="Minto R.E."/>
            <person name="Hibbett D.S."/>
        </authorList>
    </citation>
    <scope>NUCLEOTIDE SEQUENCE [LARGE SCALE GENOMIC DNA]</scope>
    <source>
        <strain evidence="1 2">ATCC 64428</strain>
    </source>
</reference>
<dbReference type="InterPro" id="IPR012349">
    <property type="entry name" value="Split_barrel_FMN-bd"/>
</dbReference>
<evidence type="ECO:0000313" key="1">
    <source>
        <dbReference type="EMBL" id="KIY45537.1"/>
    </source>
</evidence>
<dbReference type="AlphaFoldDB" id="A0A0D7A3D3"/>
<sequence>MVKERPPFPPIHTIGSHHFRLSISVGRFEVEAQRSSTVESEIDNGYWAWANIARFFQQLQGREARMIRTIHALIDAAPVLHVSFLPAYNDADPFPTRLHISPRLFNLHSPDGSPIRVAASSVDGLAPTPFNRSTDYRSTVVFGHAHPVTSDAEKLWALERITDKALPGRCHQTRIPPTRTELQSTGVLRVEIVTASAKMRAKGVVDELPDLKNEAPRERMWTGVVPMWMHYDEPASAESNMVDEVPGYIQNQVMA</sequence>
<name>A0A0D7A3D3_9AGAR</name>
<dbReference type="EMBL" id="KN882047">
    <property type="protein sequence ID" value="KIY45537.1"/>
    <property type="molecule type" value="Genomic_DNA"/>
</dbReference>
<accession>A0A0D7A3D3</accession>
<dbReference type="Pfam" id="PF12900">
    <property type="entry name" value="Pyridox_ox_2"/>
    <property type="match status" value="1"/>
</dbReference>
<dbReference type="PANTHER" id="PTHR34071">
    <property type="entry name" value="5-NITROIMIDAZOLE ANTIBIOTICS RESISTANCE PROTEIN, NIMA-FAMILY-RELATED PROTEIN-RELATED"/>
    <property type="match status" value="1"/>
</dbReference>
<evidence type="ECO:0000313" key="2">
    <source>
        <dbReference type="Proteomes" id="UP000054144"/>
    </source>
</evidence>
<dbReference type="OrthoDB" id="444432at2759"/>
<dbReference type="InterPro" id="IPR024747">
    <property type="entry name" value="Pyridox_Oxase-rel"/>
</dbReference>
<proteinExistence type="predicted"/>
<dbReference type="PANTHER" id="PTHR34071:SF2">
    <property type="entry name" value="FLAVIN-NUCLEOTIDE-BINDING PROTEIN"/>
    <property type="match status" value="1"/>
</dbReference>
<gene>
    <name evidence="1" type="ORF">FISHEDRAFT_76394</name>
</gene>